<dbReference type="SMART" id="SM00008">
    <property type="entry name" value="HormR"/>
    <property type="match status" value="1"/>
</dbReference>
<dbReference type="PROSITE" id="PS50227">
    <property type="entry name" value="G_PROTEIN_RECEP_F2_3"/>
    <property type="match status" value="1"/>
</dbReference>
<evidence type="ECO:0000256" key="4">
    <source>
        <dbReference type="ARBA" id="ARBA00022692"/>
    </source>
</evidence>
<sequence length="468" mass="53440">MGRLPLSKEAVRLNLLAKEIECSKKDTTNSTAHCPIIWDTLLCWPNTPAGATAIEPCPSYYFLNINESHYATKKCHDNGTWNEWGNYTVCMDTGPPSITTDVEKYVKPIKTISAVGYGVSLTTLAVALVILASFKRLRCPRNVLHMHLFVSFMLRAGFRFFRDIFDEYSLFQNIMPWMEVQSNSKPLEDWQGTWSCKLMTCVWQYAIISNYSWILMEGLYLHNLIFLALFTDTSAITIYILLGWGIPLGCVVAWGVLRALYEDTLCWTQHVSKIELFIKLPVVISTVVNFFMFLNIVRVLLLKLTASISEERRRYRYRRWAKSTLVLVPLFGAHYAIVYTMTFVNNHFHNETVEAVWLTIDQIFASFQGTFVAVLYCFLNAEVQAEINKLWIGMELCGWRTPTHSFLGVNGSRIISRKSRPSTAGESCMTSFISTSAQCDGSNYRRKTIPSITPACEVTKLEKPMEEP</sequence>
<evidence type="ECO:0000256" key="3">
    <source>
        <dbReference type="ARBA" id="ARBA00022475"/>
    </source>
</evidence>
<dbReference type="EMBL" id="WIXP02000009">
    <property type="protein sequence ID" value="KAF6204739.1"/>
    <property type="molecule type" value="Genomic_DNA"/>
</dbReference>
<dbReference type="Pfam" id="PF00002">
    <property type="entry name" value="7tm_2"/>
    <property type="match status" value="1"/>
</dbReference>
<dbReference type="PROSITE" id="PS50261">
    <property type="entry name" value="G_PROTEIN_RECEP_F2_4"/>
    <property type="match status" value="1"/>
</dbReference>
<evidence type="ECO:0000256" key="6">
    <source>
        <dbReference type="ARBA" id="ARBA00023040"/>
    </source>
</evidence>
<gene>
    <name evidence="13" type="ORF">GE061_018900</name>
</gene>
<proteinExistence type="inferred from homology"/>
<evidence type="ECO:0000256" key="10">
    <source>
        <dbReference type="ARBA" id="ARBA00023224"/>
    </source>
</evidence>
<accession>A0A6A4JX62</accession>
<comment type="subcellular location">
    <subcellularLocation>
        <location evidence="1">Cell membrane</location>
        <topology evidence="1">Multi-pass membrane protein</topology>
    </subcellularLocation>
</comment>
<reference evidence="13" key="1">
    <citation type="journal article" date="2021" name="Mol. Ecol. Resour.">
        <title>Apolygus lucorum genome provides insights into omnivorousness and mesophyll feeding.</title>
        <authorList>
            <person name="Liu Y."/>
            <person name="Liu H."/>
            <person name="Wang H."/>
            <person name="Huang T."/>
            <person name="Liu B."/>
            <person name="Yang B."/>
            <person name="Yin L."/>
            <person name="Li B."/>
            <person name="Zhang Y."/>
            <person name="Zhang S."/>
            <person name="Jiang F."/>
            <person name="Zhang X."/>
            <person name="Ren Y."/>
            <person name="Wang B."/>
            <person name="Wang S."/>
            <person name="Lu Y."/>
            <person name="Wu K."/>
            <person name="Fan W."/>
            <person name="Wang G."/>
        </authorList>
    </citation>
    <scope>NUCLEOTIDE SEQUENCE</scope>
    <source>
        <strain evidence="13">12Hb</strain>
    </source>
</reference>
<feature type="domain" description="G-protein coupled receptors family 2 profile 1" evidence="11">
    <location>
        <begin position="21"/>
        <end position="94"/>
    </location>
</feature>
<protein>
    <submittedName>
        <fullName evidence="13">Uncharacterized protein</fullName>
    </submittedName>
</protein>
<evidence type="ECO:0000256" key="2">
    <source>
        <dbReference type="ARBA" id="ARBA00005314"/>
    </source>
</evidence>
<dbReference type="GO" id="GO:0007188">
    <property type="term" value="P:adenylate cyclase-modulating G protein-coupled receptor signaling pathway"/>
    <property type="evidence" value="ECO:0007669"/>
    <property type="project" value="TreeGrafter"/>
</dbReference>
<evidence type="ECO:0000259" key="12">
    <source>
        <dbReference type="PROSITE" id="PS50261"/>
    </source>
</evidence>
<dbReference type="InterPro" id="IPR017983">
    <property type="entry name" value="GPCR_2_secretin-like_CS"/>
</dbReference>
<evidence type="ECO:0000256" key="1">
    <source>
        <dbReference type="ARBA" id="ARBA00004651"/>
    </source>
</evidence>
<dbReference type="InterPro" id="IPR000832">
    <property type="entry name" value="GPCR_2_secretin-like"/>
</dbReference>
<dbReference type="PROSITE" id="PS00649">
    <property type="entry name" value="G_PROTEIN_RECEP_F2_1"/>
    <property type="match status" value="1"/>
</dbReference>
<dbReference type="GO" id="GO:0017046">
    <property type="term" value="F:peptide hormone binding"/>
    <property type="evidence" value="ECO:0007669"/>
    <property type="project" value="TreeGrafter"/>
</dbReference>
<keyword evidence="5" id="KW-1133">Transmembrane helix</keyword>
<evidence type="ECO:0000256" key="5">
    <source>
        <dbReference type="ARBA" id="ARBA00022989"/>
    </source>
</evidence>
<evidence type="ECO:0000256" key="9">
    <source>
        <dbReference type="ARBA" id="ARBA00023180"/>
    </source>
</evidence>
<feature type="domain" description="G-protein coupled receptors family 2 profile 2" evidence="12">
    <location>
        <begin position="109"/>
        <end position="380"/>
    </location>
</feature>
<dbReference type="SUPFAM" id="SSF81321">
    <property type="entry name" value="Family A G protein-coupled receptor-like"/>
    <property type="match status" value="1"/>
</dbReference>
<dbReference type="AlphaFoldDB" id="A0A6A4JX62"/>
<dbReference type="InterPro" id="IPR001879">
    <property type="entry name" value="GPCR_2_extracellular_dom"/>
</dbReference>
<dbReference type="InterPro" id="IPR036445">
    <property type="entry name" value="GPCR_2_extracell_dom_sf"/>
</dbReference>
<dbReference type="Pfam" id="PF02793">
    <property type="entry name" value="HRM"/>
    <property type="match status" value="1"/>
</dbReference>
<keyword evidence="8" id="KW-0675">Receptor</keyword>
<dbReference type="Gene3D" id="4.10.1240.10">
    <property type="entry name" value="GPCR, family 2, extracellular hormone receptor domain"/>
    <property type="match status" value="1"/>
</dbReference>
<dbReference type="GO" id="GO:0008528">
    <property type="term" value="F:G protein-coupled peptide receptor activity"/>
    <property type="evidence" value="ECO:0007669"/>
    <property type="project" value="TreeGrafter"/>
</dbReference>
<dbReference type="SUPFAM" id="SSF111418">
    <property type="entry name" value="Hormone receptor domain"/>
    <property type="match status" value="1"/>
</dbReference>
<dbReference type="OrthoDB" id="16753at2759"/>
<organism evidence="13 14">
    <name type="scientific">Apolygus lucorum</name>
    <name type="common">Small green plant bug</name>
    <name type="synonym">Lygocoris lucorum</name>
    <dbReference type="NCBI Taxonomy" id="248454"/>
    <lineage>
        <taxon>Eukaryota</taxon>
        <taxon>Metazoa</taxon>
        <taxon>Ecdysozoa</taxon>
        <taxon>Arthropoda</taxon>
        <taxon>Hexapoda</taxon>
        <taxon>Insecta</taxon>
        <taxon>Pterygota</taxon>
        <taxon>Neoptera</taxon>
        <taxon>Paraneoptera</taxon>
        <taxon>Hemiptera</taxon>
        <taxon>Heteroptera</taxon>
        <taxon>Panheteroptera</taxon>
        <taxon>Cimicomorpha</taxon>
        <taxon>Miridae</taxon>
        <taxon>Mirini</taxon>
        <taxon>Apolygus</taxon>
    </lineage>
</organism>
<dbReference type="Proteomes" id="UP000466442">
    <property type="component" value="Linkage Group LG9"/>
</dbReference>
<keyword evidence="9" id="KW-0325">Glycoprotein</keyword>
<comment type="similarity">
    <text evidence="2">Belongs to the G-protein coupled receptor 2 family.</text>
</comment>
<evidence type="ECO:0000259" key="11">
    <source>
        <dbReference type="PROSITE" id="PS50227"/>
    </source>
</evidence>
<dbReference type="Gene3D" id="1.20.1070.10">
    <property type="entry name" value="Rhodopsin 7-helix transmembrane proteins"/>
    <property type="match status" value="1"/>
</dbReference>
<dbReference type="InterPro" id="IPR017981">
    <property type="entry name" value="GPCR_2-like_7TM"/>
</dbReference>
<dbReference type="PANTHER" id="PTHR45620:SF1">
    <property type="entry name" value="G-PROTEIN COUPLED RECEPTORS FAMILY 2 PROFILE 2 DOMAIN-CONTAINING PROTEIN"/>
    <property type="match status" value="1"/>
</dbReference>
<keyword evidence="14" id="KW-1185">Reference proteome</keyword>
<keyword evidence="3" id="KW-1003">Cell membrane</keyword>
<comment type="caution">
    <text evidence="13">The sequence shown here is derived from an EMBL/GenBank/DDBJ whole genome shotgun (WGS) entry which is preliminary data.</text>
</comment>
<dbReference type="GO" id="GO:0007166">
    <property type="term" value="P:cell surface receptor signaling pathway"/>
    <property type="evidence" value="ECO:0007669"/>
    <property type="project" value="InterPro"/>
</dbReference>
<keyword evidence="7" id="KW-0472">Membrane</keyword>
<name>A0A6A4JX62_APOLU</name>
<dbReference type="PRINTS" id="PR00249">
    <property type="entry name" value="GPCRSECRETIN"/>
</dbReference>
<evidence type="ECO:0000256" key="7">
    <source>
        <dbReference type="ARBA" id="ARBA00023136"/>
    </source>
</evidence>
<keyword evidence="10" id="KW-0807">Transducer</keyword>
<keyword evidence="4" id="KW-0812">Transmembrane</keyword>
<dbReference type="InterPro" id="IPR050332">
    <property type="entry name" value="GPCR_2"/>
</dbReference>
<dbReference type="GO" id="GO:0005886">
    <property type="term" value="C:plasma membrane"/>
    <property type="evidence" value="ECO:0007669"/>
    <property type="project" value="UniProtKB-SubCell"/>
</dbReference>
<keyword evidence="6" id="KW-0297">G-protein coupled receptor</keyword>
<evidence type="ECO:0000313" key="13">
    <source>
        <dbReference type="EMBL" id="KAF6204739.1"/>
    </source>
</evidence>
<dbReference type="PANTHER" id="PTHR45620">
    <property type="entry name" value="PDF RECEPTOR-LIKE PROTEIN-RELATED"/>
    <property type="match status" value="1"/>
</dbReference>
<evidence type="ECO:0000256" key="8">
    <source>
        <dbReference type="ARBA" id="ARBA00023170"/>
    </source>
</evidence>
<evidence type="ECO:0000313" key="14">
    <source>
        <dbReference type="Proteomes" id="UP000466442"/>
    </source>
</evidence>